<keyword evidence="1" id="KW-0732">Signal</keyword>
<gene>
    <name evidence="2" type="ORF">EJN90_12545</name>
</gene>
<name>A0A3Q9BLT7_9LACT</name>
<accession>A0A3Q9BLT7</accession>
<sequence length="81" mass="9605">MKKGIVFFSILTMFLGSMSLVSADQINTENEYIQIWEDINDEYNLNMPLHYVHENKISIEEFESKAREIIKTERELKVVCF</sequence>
<dbReference type="KEGG" id="jeh:EJN90_12545"/>
<feature type="chain" id="PRO_5018579209" evidence="1">
    <location>
        <begin position="24"/>
        <end position="81"/>
    </location>
</feature>
<dbReference type="Proteomes" id="UP000273326">
    <property type="component" value="Chromosome"/>
</dbReference>
<dbReference type="EMBL" id="CP034465">
    <property type="protein sequence ID" value="AZP05406.1"/>
    <property type="molecule type" value="Genomic_DNA"/>
</dbReference>
<keyword evidence="3" id="KW-1185">Reference proteome</keyword>
<evidence type="ECO:0000256" key="1">
    <source>
        <dbReference type="SAM" id="SignalP"/>
    </source>
</evidence>
<evidence type="ECO:0000313" key="3">
    <source>
        <dbReference type="Proteomes" id="UP000273326"/>
    </source>
</evidence>
<proteinExistence type="predicted"/>
<dbReference type="RefSeq" id="WP_126111768.1">
    <property type="nucleotide sequence ID" value="NZ_CP034465.1"/>
</dbReference>
<protein>
    <submittedName>
        <fullName evidence="2">Uncharacterized protein</fullName>
    </submittedName>
</protein>
<organism evidence="2 3">
    <name type="scientific">Jeotgalibaca ciconiae</name>
    <dbReference type="NCBI Taxonomy" id="2496265"/>
    <lineage>
        <taxon>Bacteria</taxon>
        <taxon>Bacillati</taxon>
        <taxon>Bacillota</taxon>
        <taxon>Bacilli</taxon>
        <taxon>Lactobacillales</taxon>
        <taxon>Carnobacteriaceae</taxon>
        <taxon>Jeotgalibaca</taxon>
    </lineage>
</organism>
<reference evidence="3" key="1">
    <citation type="submission" date="2018-12" db="EMBL/GenBank/DDBJ databases">
        <title>Complete genome sequencing of Jeotgalibaca sp. H21T32.</title>
        <authorList>
            <person name="Bae J.-W."/>
            <person name="Lee S.-Y."/>
        </authorList>
    </citation>
    <scope>NUCLEOTIDE SEQUENCE [LARGE SCALE GENOMIC DNA]</scope>
    <source>
        <strain evidence="3">H21T32</strain>
    </source>
</reference>
<feature type="signal peptide" evidence="1">
    <location>
        <begin position="1"/>
        <end position="23"/>
    </location>
</feature>
<dbReference type="AlphaFoldDB" id="A0A3Q9BLT7"/>
<evidence type="ECO:0000313" key="2">
    <source>
        <dbReference type="EMBL" id="AZP05406.1"/>
    </source>
</evidence>